<reference evidence="4 5" key="1">
    <citation type="journal article" date="2012" name="J. Bacteriol.">
        <title>De Novo Genome Project of Cupriavidus basilensis OR16.</title>
        <authorList>
            <person name="Cserhati M."/>
            <person name="Kriszt B."/>
            <person name="Szoboszlay S."/>
            <person name="Toth A."/>
            <person name="Szabo I."/>
            <person name="Tancsics A."/>
            <person name="Nagy I."/>
            <person name="Horvath B."/>
            <person name="Nagy I."/>
            <person name="Kukolya J."/>
        </authorList>
    </citation>
    <scope>NUCLEOTIDE SEQUENCE [LARGE SCALE GENOMIC DNA]</scope>
    <source>
        <strain evidence="4 5">OR16</strain>
    </source>
</reference>
<dbReference type="RefSeq" id="WP_006159222.1">
    <property type="nucleotide sequence ID" value="NZ_AHJE01000044.1"/>
</dbReference>
<dbReference type="Gene3D" id="1.10.4100.10">
    <property type="entry name" value="2-methylcitrate dehydratase PrpD"/>
    <property type="match status" value="1"/>
</dbReference>
<sequence length="459" mass="48681">MSQAIDHTYPTRQLCDFLARFTLADVPAEVVERTKDLFLDWIASAIAGKDAPAVRKLQEFAAAMGPQQGPAEMLVDRRRTSPYFAALINGASSHVVEQDDVHNGSVLHPAAVVFPAVIAAAQAEGKSGAEVLLASIAGYEAGIRIGEFMGRSHYRVFHTTGTVGTLAAAAAVAKLYGMDAEGINQALGSAGTQAAGLWEFLRDAADSKQLHTAKAAADGLMSAWIARAGFTGAKRILEGPQGMAAGMSSDANPAALTDGLGERWATAETSFKFFASCRHTHPAADALKDLMLREKISADQIASVTAHVHQGAIDVLGPVTDPKTIHQAKFSMGTVLGLVAVHAHAGLGEFEDHALQDAKVAAFRDKVEMALDDEINAAYPRQWIGRVTVKTTDGRTLPGRVDVPKGDPGNTLSRPELEAKALQLGAFRHGASEAEMRTIIARVWALEKQANVNDWLPAA</sequence>
<dbReference type="Pfam" id="PF03972">
    <property type="entry name" value="MmgE_PrpD_N"/>
    <property type="match status" value="1"/>
</dbReference>
<evidence type="ECO:0000313" key="5">
    <source>
        <dbReference type="Proteomes" id="UP000005808"/>
    </source>
</evidence>
<proteinExistence type="inferred from homology"/>
<dbReference type="Gene3D" id="3.30.1330.120">
    <property type="entry name" value="2-methylcitrate dehydratase PrpD"/>
    <property type="match status" value="1"/>
</dbReference>
<dbReference type="OrthoDB" id="9791416at2"/>
<protein>
    <recommendedName>
        <fullName evidence="6">MmgE/PrpD family protein</fullName>
    </recommendedName>
</protein>
<dbReference type="InterPro" id="IPR045337">
    <property type="entry name" value="MmgE_PrpD_C"/>
</dbReference>
<dbReference type="InterPro" id="IPR005656">
    <property type="entry name" value="MmgE_PrpD"/>
</dbReference>
<dbReference type="Pfam" id="PF19305">
    <property type="entry name" value="MmgE_PrpD_C"/>
    <property type="match status" value="1"/>
</dbReference>
<dbReference type="InterPro" id="IPR045336">
    <property type="entry name" value="MmgE_PrpD_N"/>
</dbReference>
<dbReference type="GO" id="GO:0016829">
    <property type="term" value="F:lyase activity"/>
    <property type="evidence" value="ECO:0007669"/>
    <property type="project" value="InterPro"/>
</dbReference>
<dbReference type="InterPro" id="IPR042183">
    <property type="entry name" value="MmgE/PrpD_sf_1"/>
</dbReference>
<evidence type="ECO:0000259" key="3">
    <source>
        <dbReference type="Pfam" id="PF19305"/>
    </source>
</evidence>
<dbReference type="PANTHER" id="PTHR16943:SF8">
    <property type="entry name" value="2-METHYLCITRATE DEHYDRATASE"/>
    <property type="match status" value="1"/>
</dbReference>
<dbReference type="InterPro" id="IPR042188">
    <property type="entry name" value="MmgE/PrpD_sf_2"/>
</dbReference>
<evidence type="ECO:0000259" key="2">
    <source>
        <dbReference type="Pfam" id="PF03972"/>
    </source>
</evidence>
<evidence type="ECO:0000313" key="4">
    <source>
        <dbReference type="EMBL" id="EHP41838.1"/>
    </source>
</evidence>
<organism evidence="4 5">
    <name type="scientific">Cupriavidus basilensis OR16</name>
    <dbReference type="NCBI Taxonomy" id="1127483"/>
    <lineage>
        <taxon>Bacteria</taxon>
        <taxon>Pseudomonadati</taxon>
        <taxon>Pseudomonadota</taxon>
        <taxon>Betaproteobacteria</taxon>
        <taxon>Burkholderiales</taxon>
        <taxon>Burkholderiaceae</taxon>
        <taxon>Cupriavidus</taxon>
    </lineage>
</organism>
<dbReference type="Proteomes" id="UP000005808">
    <property type="component" value="Unassembled WGS sequence"/>
</dbReference>
<accession>H1S727</accession>
<dbReference type="AlphaFoldDB" id="H1S727"/>
<evidence type="ECO:0008006" key="6">
    <source>
        <dbReference type="Google" id="ProtNLM"/>
    </source>
</evidence>
<comment type="similarity">
    <text evidence="1">Belongs to the PrpD family.</text>
</comment>
<dbReference type="SUPFAM" id="SSF103378">
    <property type="entry name" value="2-methylcitrate dehydratase PrpD"/>
    <property type="match status" value="1"/>
</dbReference>
<name>H1S727_9BURK</name>
<feature type="domain" description="MmgE/PrpD C-terminal" evidence="3">
    <location>
        <begin position="274"/>
        <end position="445"/>
    </location>
</feature>
<dbReference type="InterPro" id="IPR036148">
    <property type="entry name" value="MmgE/PrpD_sf"/>
</dbReference>
<dbReference type="EMBL" id="AHJE01000044">
    <property type="protein sequence ID" value="EHP41838.1"/>
    <property type="molecule type" value="Genomic_DNA"/>
</dbReference>
<dbReference type="PATRIC" id="fig|1127483.3.peg.3739"/>
<gene>
    <name evidence="4" type="ORF">OR16_18646</name>
</gene>
<feature type="domain" description="MmgE/PrpD N-terminal" evidence="2">
    <location>
        <begin position="12"/>
        <end position="253"/>
    </location>
</feature>
<comment type="caution">
    <text evidence="4">The sequence shown here is derived from an EMBL/GenBank/DDBJ whole genome shotgun (WGS) entry which is preliminary data.</text>
</comment>
<dbReference type="PANTHER" id="PTHR16943">
    <property type="entry name" value="2-METHYLCITRATE DEHYDRATASE-RELATED"/>
    <property type="match status" value="1"/>
</dbReference>
<evidence type="ECO:0000256" key="1">
    <source>
        <dbReference type="ARBA" id="ARBA00006174"/>
    </source>
</evidence>